<sequence length="180" mass="20527">MLIWTGLGFIADDHTQVQTGIVASGVYIFSAIYSAGEGPVPFTYSAEAFPLYIRDLGMGFATATCWFFNFILAFTWPKIVSSFGRTGAFMWYAAWNFAGFFMVLWFLPETKGLTLEELDEVFSVSTRKHAAWQTKNFLNGIQRVVLRRHIDPLPPLYEHQKRLAVTNPDWNNKTETAHIE</sequence>
<keyword evidence="3 6" id="KW-0812">Transmembrane</keyword>
<comment type="subcellular location">
    <subcellularLocation>
        <location evidence="1">Membrane</location>
        <topology evidence="1">Multi-pass membrane protein</topology>
    </subcellularLocation>
</comment>
<feature type="transmembrane region" description="Helical" evidence="6">
    <location>
        <begin position="56"/>
        <end position="76"/>
    </location>
</feature>
<dbReference type="InterPro" id="IPR005828">
    <property type="entry name" value="MFS_sugar_transport-like"/>
</dbReference>
<evidence type="ECO:0000256" key="6">
    <source>
        <dbReference type="SAM" id="Phobius"/>
    </source>
</evidence>
<name>A0A0V1PPX5_9ASCO</name>
<evidence type="ECO:0000313" key="9">
    <source>
        <dbReference type="Proteomes" id="UP000054251"/>
    </source>
</evidence>
<dbReference type="InterPro" id="IPR020846">
    <property type="entry name" value="MFS_dom"/>
</dbReference>
<evidence type="ECO:0000256" key="3">
    <source>
        <dbReference type="ARBA" id="ARBA00022692"/>
    </source>
</evidence>
<proteinExistence type="predicted"/>
<dbReference type="Pfam" id="PF00083">
    <property type="entry name" value="Sugar_tr"/>
    <property type="match status" value="1"/>
</dbReference>
<dbReference type="GO" id="GO:0016020">
    <property type="term" value="C:membrane"/>
    <property type="evidence" value="ECO:0007669"/>
    <property type="project" value="UniProtKB-SubCell"/>
</dbReference>
<keyword evidence="5 6" id="KW-0472">Membrane</keyword>
<organism evidence="8 9">
    <name type="scientific">Debaryomyces fabryi</name>
    <dbReference type="NCBI Taxonomy" id="58627"/>
    <lineage>
        <taxon>Eukaryota</taxon>
        <taxon>Fungi</taxon>
        <taxon>Dikarya</taxon>
        <taxon>Ascomycota</taxon>
        <taxon>Saccharomycotina</taxon>
        <taxon>Pichiomycetes</taxon>
        <taxon>Debaryomycetaceae</taxon>
        <taxon>Debaryomyces</taxon>
    </lineage>
</organism>
<dbReference type="InterPro" id="IPR036259">
    <property type="entry name" value="MFS_trans_sf"/>
</dbReference>
<keyword evidence="9" id="KW-1185">Reference proteome</keyword>
<evidence type="ECO:0000256" key="5">
    <source>
        <dbReference type="ARBA" id="ARBA00023136"/>
    </source>
</evidence>
<evidence type="ECO:0000259" key="7">
    <source>
        <dbReference type="PROSITE" id="PS50850"/>
    </source>
</evidence>
<dbReference type="PANTHER" id="PTHR48020:SF25">
    <property type="entry name" value="SUGAR TRANSPORTER, PUTATIVE (AFU_ORTHOLOGUE AFUA_7G05830)-RELATED"/>
    <property type="match status" value="1"/>
</dbReference>
<keyword evidence="4 6" id="KW-1133">Transmembrane helix</keyword>
<evidence type="ECO:0000256" key="4">
    <source>
        <dbReference type="ARBA" id="ARBA00022989"/>
    </source>
</evidence>
<dbReference type="PROSITE" id="PS50850">
    <property type="entry name" value="MFS"/>
    <property type="match status" value="1"/>
</dbReference>
<protein>
    <recommendedName>
        <fullName evidence="7">Major facilitator superfamily (MFS) profile domain-containing protein</fullName>
    </recommendedName>
</protein>
<keyword evidence="2" id="KW-0813">Transport</keyword>
<evidence type="ECO:0000256" key="1">
    <source>
        <dbReference type="ARBA" id="ARBA00004141"/>
    </source>
</evidence>
<comment type="caution">
    <text evidence="8">The sequence shown here is derived from an EMBL/GenBank/DDBJ whole genome shotgun (WGS) entry which is preliminary data.</text>
</comment>
<dbReference type="SUPFAM" id="SSF103473">
    <property type="entry name" value="MFS general substrate transporter"/>
    <property type="match status" value="1"/>
</dbReference>
<dbReference type="GO" id="GO:0022857">
    <property type="term" value="F:transmembrane transporter activity"/>
    <property type="evidence" value="ECO:0007669"/>
    <property type="project" value="InterPro"/>
</dbReference>
<dbReference type="GeneID" id="26842964"/>
<feature type="domain" description="Major facilitator superfamily (MFS) profile" evidence="7">
    <location>
        <begin position="1"/>
        <end position="111"/>
    </location>
</feature>
<dbReference type="AlphaFoldDB" id="A0A0V1PPX5"/>
<dbReference type="EMBL" id="LMYN01000373">
    <property type="protein sequence ID" value="KRZ98285.1"/>
    <property type="molecule type" value="Genomic_DNA"/>
</dbReference>
<reference evidence="8 9" key="1">
    <citation type="submission" date="2015-11" db="EMBL/GenBank/DDBJ databases">
        <title>The genome of Debaryomyces fabryi.</title>
        <authorList>
            <person name="Tafer H."/>
            <person name="Lopandic K."/>
        </authorList>
    </citation>
    <scope>NUCLEOTIDE SEQUENCE [LARGE SCALE GENOMIC DNA]</scope>
    <source>
        <strain evidence="8 9">CBS 789</strain>
    </source>
</reference>
<dbReference type="InterPro" id="IPR050814">
    <property type="entry name" value="Myo-inositol_Transporter"/>
</dbReference>
<dbReference type="Proteomes" id="UP000054251">
    <property type="component" value="Unassembled WGS sequence"/>
</dbReference>
<dbReference type="OrthoDB" id="5290825at2759"/>
<evidence type="ECO:0000256" key="2">
    <source>
        <dbReference type="ARBA" id="ARBA00022448"/>
    </source>
</evidence>
<dbReference type="RefSeq" id="XP_015464388.1">
    <property type="nucleotide sequence ID" value="XM_015614784.1"/>
</dbReference>
<accession>A0A0V1PPX5</accession>
<feature type="transmembrane region" description="Helical" evidence="6">
    <location>
        <begin position="88"/>
        <end position="107"/>
    </location>
</feature>
<evidence type="ECO:0000313" key="8">
    <source>
        <dbReference type="EMBL" id="KRZ98285.1"/>
    </source>
</evidence>
<dbReference type="PANTHER" id="PTHR48020">
    <property type="entry name" value="PROTON MYO-INOSITOL COTRANSPORTER"/>
    <property type="match status" value="1"/>
</dbReference>
<dbReference type="Gene3D" id="1.20.1250.20">
    <property type="entry name" value="MFS general substrate transporter like domains"/>
    <property type="match status" value="1"/>
</dbReference>
<gene>
    <name evidence="8" type="ORF">AC631_05955</name>
</gene>